<sequence length="42" mass="4519">MKTISTLSSLLVIGALGILASTWLSTPDLSIDLSDEETHLYL</sequence>
<comment type="caution">
    <text evidence="1">The sequence shown here is derived from an EMBL/GenBank/DDBJ whole genome shotgun (WGS) entry which is preliminary data.</text>
</comment>
<evidence type="ECO:0000313" key="2">
    <source>
        <dbReference type="Proteomes" id="UP000563094"/>
    </source>
</evidence>
<dbReference type="Proteomes" id="UP000563094">
    <property type="component" value="Unassembled WGS sequence"/>
</dbReference>
<organism evidence="1 2">
    <name type="scientific">Rufibacter quisquiliarum</name>
    <dbReference type="NCBI Taxonomy" id="1549639"/>
    <lineage>
        <taxon>Bacteria</taxon>
        <taxon>Pseudomonadati</taxon>
        <taxon>Bacteroidota</taxon>
        <taxon>Cytophagia</taxon>
        <taxon>Cytophagales</taxon>
        <taxon>Hymenobacteraceae</taxon>
        <taxon>Rufibacter</taxon>
    </lineage>
</organism>
<gene>
    <name evidence="1" type="ORF">FHS90_004137</name>
</gene>
<name>A0A839H0E9_9BACT</name>
<evidence type="ECO:0000313" key="1">
    <source>
        <dbReference type="EMBL" id="MBA9079401.1"/>
    </source>
</evidence>
<dbReference type="EMBL" id="JACJIQ010000022">
    <property type="protein sequence ID" value="MBA9079401.1"/>
    <property type="molecule type" value="Genomic_DNA"/>
</dbReference>
<proteinExistence type="predicted"/>
<dbReference type="AlphaFoldDB" id="A0A839H0E9"/>
<dbReference type="RefSeq" id="WP_277620009.1">
    <property type="nucleotide sequence ID" value="NZ_JACJIQ010000022.1"/>
</dbReference>
<accession>A0A839H0E9</accession>
<keyword evidence="2" id="KW-1185">Reference proteome</keyword>
<reference evidence="1 2" key="1">
    <citation type="submission" date="2020-08" db="EMBL/GenBank/DDBJ databases">
        <title>Genomic Encyclopedia of Type Strains, Phase IV (KMG-IV): sequencing the most valuable type-strain genomes for metagenomic binning, comparative biology and taxonomic classification.</title>
        <authorList>
            <person name="Goeker M."/>
        </authorList>
    </citation>
    <scope>NUCLEOTIDE SEQUENCE [LARGE SCALE GENOMIC DNA]</scope>
    <source>
        <strain evidence="1 2">DSM 29854</strain>
    </source>
</reference>
<protein>
    <submittedName>
        <fullName evidence="1">Uncharacterized protein</fullName>
    </submittedName>
</protein>